<dbReference type="PANTHER" id="PTHR40070:SF1">
    <property type="entry name" value="UPF0478 PROTEIN YTXG"/>
    <property type="match status" value="1"/>
</dbReference>
<evidence type="ECO:0000313" key="3">
    <source>
        <dbReference type="Proteomes" id="UP000612456"/>
    </source>
</evidence>
<evidence type="ECO:0000313" key="2">
    <source>
        <dbReference type="EMBL" id="GGD94533.1"/>
    </source>
</evidence>
<reference evidence="2" key="2">
    <citation type="submission" date="2020-09" db="EMBL/GenBank/DDBJ databases">
        <authorList>
            <person name="Sun Q."/>
            <person name="Zhou Y."/>
        </authorList>
    </citation>
    <scope>NUCLEOTIDE SEQUENCE</scope>
    <source>
        <strain evidence="2">CGMCC 1.15178</strain>
    </source>
</reference>
<evidence type="ECO:0008006" key="4">
    <source>
        <dbReference type="Google" id="ProtNLM"/>
    </source>
</evidence>
<dbReference type="InterPro" id="IPR009293">
    <property type="entry name" value="UPF0478"/>
</dbReference>
<protein>
    <recommendedName>
        <fullName evidence="4">DUF948 domain-containing protein</fullName>
    </recommendedName>
</protein>
<keyword evidence="1" id="KW-1133">Transmembrane helix</keyword>
<dbReference type="Proteomes" id="UP000612456">
    <property type="component" value="Unassembled WGS sequence"/>
</dbReference>
<accession>A0A916ZGN7</accession>
<dbReference type="AlphaFoldDB" id="A0A916ZGN7"/>
<reference evidence="2" key="1">
    <citation type="journal article" date="2014" name="Int. J. Syst. Evol. Microbiol.">
        <title>Complete genome sequence of Corynebacterium casei LMG S-19264T (=DSM 44701T), isolated from a smear-ripened cheese.</title>
        <authorList>
            <consortium name="US DOE Joint Genome Institute (JGI-PGF)"/>
            <person name="Walter F."/>
            <person name="Albersmeier A."/>
            <person name="Kalinowski J."/>
            <person name="Ruckert C."/>
        </authorList>
    </citation>
    <scope>NUCLEOTIDE SEQUENCE</scope>
    <source>
        <strain evidence="2">CGMCC 1.15178</strain>
    </source>
</reference>
<dbReference type="EMBL" id="BMHP01000007">
    <property type="protein sequence ID" value="GGD94533.1"/>
    <property type="molecule type" value="Genomic_DNA"/>
</dbReference>
<dbReference type="PANTHER" id="PTHR40070">
    <property type="entry name" value="UPF0478 PROTEIN YTXG"/>
    <property type="match status" value="1"/>
</dbReference>
<name>A0A916ZGN7_9BACL</name>
<proteinExistence type="predicted"/>
<sequence>MSMSGTDIAMILIGLSVAVLAIFLVQTLKKVQTSLDAAGKTLQEVQLAIHGWKDDIGDLVGSARKLTDRVDDQIDSIQPLMATVRETGEALHEVAGVAHNFSSIWSAKLRRRAEAAALKDAAKASREAEAKRLAALSAVNANTSGTGREMIDMQTAAAAEGFSGDLPGATAIDKSGYLHTTAVPEQQTPAWLSWMETGVHVAKLITRR</sequence>
<evidence type="ECO:0000256" key="1">
    <source>
        <dbReference type="SAM" id="Phobius"/>
    </source>
</evidence>
<feature type="transmembrane region" description="Helical" evidence="1">
    <location>
        <begin position="6"/>
        <end position="25"/>
    </location>
</feature>
<gene>
    <name evidence="2" type="ORF">GCM10010911_61500</name>
</gene>
<keyword evidence="3" id="KW-1185">Reference proteome</keyword>
<dbReference type="Pfam" id="PF06103">
    <property type="entry name" value="DUF948"/>
    <property type="match status" value="1"/>
</dbReference>
<keyword evidence="1" id="KW-0472">Membrane</keyword>
<organism evidence="2 3">
    <name type="scientific">Paenibacillus nasutitermitis</name>
    <dbReference type="NCBI Taxonomy" id="1652958"/>
    <lineage>
        <taxon>Bacteria</taxon>
        <taxon>Bacillati</taxon>
        <taxon>Bacillota</taxon>
        <taxon>Bacilli</taxon>
        <taxon>Bacillales</taxon>
        <taxon>Paenibacillaceae</taxon>
        <taxon>Paenibacillus</taxon>
    </lineage>
</organism>
<keyword evidence="1" id="KW-0812">Transmembrane</keyword>
<comment type="caution">
    <text evidence="2">The sequence shown here is derived from an EMBL/GenBank/DDBJ whole genome shotgun (WGS) entry which is preliminary data.</text>
</comment>